<organism evidence="3 4">
    <name type="scientific">Pseudomonas nicosulfuronedens</name>
    <dbReference type="NCBI Taxonomy" id="2571105"/>
    <lineage>
        <taxon>Bacteria</taxon>
        <taxon>Pseudomonadati</taxon>
        <taxon>Pseudomonadota</taxon>
        <taxon>Gammaproteobacteria</taxon>
        <taxon>Pseudomonadales</taxon>
        <taxon>Pseudomonadaceae</taxon>
        <taxon>Pseudomonas</taxon>
    </lineage>
</organism>
<dbReference type="OrthoDB" id="9807606at2"/>
<dbReference type="Gene3D" id="1.10.12.10">
    <property type="entry name" value="Lyase 2-enoyl-coa Hydratase, Chain A, domain 2"/>
    <property type="match status" value="1"/>
</dbReference>
<dbReference type="InterPro" id="IPR018376">
    <property type="entry name" value="Enoyl-CoA_hyd/isom_CS"/>
</dbReference>
<dbReference type="GO" id="GO:0003824">
    <property type="term" value="F:catalytic activity"/>
    <property type="evidence" value="ECO:0007669"/>
    <property type="project" value="InterPro"/>
</dbReference>
<keyword evidence="4" id="KW-1185">Reference proteome</keyword>
<dbReference type="Gene3D" id="3.90.226.10">
    <property type="entry name" value="2-enoyl-CoA Hydratase, Chain A, domain 1"/>
    <property type="match status" value="1"/>
</dbReference>
<comment type="caution">
    <text evidence="3">The sequence shown here is derived from an EMBL/GenBank/DDBJ whole genome shotgun (WGS) entry which is preliminary data.</text>
</comment>
<dbReference type="RefSeq" id="WP_138526202.1">
    <property type="nucleotide sequence ID" value="NZ_JAOCBK010000024.1"/>
</dbReference>
<dbReference type="NCBIfam" id="NF004227">
    <property type="entry name" value="PRK05674.1"/>
    <property type="match status" value="1"/>
</dbReference>
<reference evidence="3 4" key="1">
    <citation type="submission" date="2019-04" db="EMBL/GenBank/DDBJ databases">
        <authorList>
            <person name="Li M."/>
        </authorList>
    </citation>
    <scope>NUCLEOTIDE SEQUENCE [LARGE SCALE GENOMIC DNA]</scope>
    <source>
        <strain evidence="3 4">LAM1902</strain>
    </source>
</reference>
<dbReference type="InterPro" id="IPR014748">
    <property type="entry name" value="Enoyl-CoA_hydra_C"/>
</dbReference>
<dbReference type="GO" id="GO:0008300">
    <property type="term" value="P:isoprenoid catabolic process"/>
    <property type="evidence" value="ECO:0007669"/>
    <property type="project" value="TreeGrafter"/>
</dbReference>
<dbReference type="EMBL" id="SWDV01000042">
    <property type="protein sequence ID" value="TLX71222.1"/>
    <property type="molecule type" value="Genomic_DNA"/>
</dbReference>
<dbReference type="CDD" id="cd06558">
    <property type="entry name" value="crotonase-like"/>
    <property type="match status" value="1"/>
</dbReference>
<dbReference type="PANTHER" id="PTHR42964">
    <property type="entry name" value="ENOYL-COA HYDRATASE"/>
    <property type="match status" value="1"/>
</dbReference>
<dbReference type="AlphaFoldDB" id="A0A5R9RBE5"/>
<dbReference type="InterPro" id="IPR029045">
    <property type="entry name" value="ClpP/crotonase-like_dom_sf"/>
</dbReference>
<dbReference type="InterPro" id="IPR001753">
    <property type="entry name" value="Enoyl-CoA_hydra/iso"/>
</dbReference>
<sequence>MTDSQNIAFQNIELDIDPRGVANLWLNRPEKNNAFNAQTIAELIQALASVASDDRVRLVVLRGRGRHFCGGADLSWMQESVQLDYQGNLNDAQQLAELLYNLHQLQKPTLAIVQGAAFGGGVGLVSCCDMALAAEDAQFCLSEVRIGLIPATIGPFVSKAIGQRAATRYAMTAERFSGIRARELCLVDETYPAAELDDEAEAWIANLLNNSPAALVACKALFHEIGAGELTPERRRYTEAAIARIRISPEGQEGLRAFLQKRKPAWQEQV</sequence>
<name>A0A5R9RBE5_9PSED</name>
<accession>A0A5R9RBE5</accession>
<dbReference type="PANTHER" id="PTHR42964:SF1">
    <property type="entry name" value="POLYKETIDE BIOSYNTHESIS ENOYL-COA HYDRATASE PKSH-RELATED"/>
    <property type="match status" value="1"/>
</dbReference>
<proteinExistence type="inferred from homology"/>
<evidence type="ECO:0000313" key="4">
    <source>
        <dbReference type="Proteomes" id="UP000306635"/>
    </source>
</evidence>
<dbReference type="FunFam" id="3.90.226.10:FF:000066">
    <property type="entry name" value="Enoyl-CoA hydratase"/>
    <property type="match status" value="1"/>
</dbReference>
<dbReference type="PROSITE" id="PS00166">
    <property type="entry name" value="ENOYL_COA_HYDRATASE"/>
    <property type="match status" value="1"/>
</dbReference>
<evidence type="ECO:0000256" key="1">
    <source>
        <dbReference type="ARBA" id="ARBA00005254"/>
    </source>
</evidence>
<dbReference type="SUPFAM" id="SSF52096">
    <property type="entry name" value="ClpP/crotonase"/>
    <property type="match status" value="1"/>
</dbReference>
<dbReference type="InterPro" id="IPR051683">
    <property type="entry name" value="Enoyl-CoA_Hydratase/Isomerase"/>
</dbReference>
<protein>
    <submittedName>
        <fullName evidence="3">Gamma-carboxygeranoyl-CoA hydratase</fullName>
    </submittedName>
</protein>
<comment type="similarity">
    <text evidence="1 2">Belongs to the enoyl-CoA hydratase/isomerase family.</text>
</comment>
<evidence type="ECO:0000313" key="3">
    <source>
        <dbReference type="EMBL" id="TLX71222.1"/>
    </source>
</evidence>
<dbReference type="Proteomes" id="UP000306635">
    <property type="component" value="Unassembled WGS sequence"/>
</dbReference>
<gene>
    <name evidence="3" type="ORF">FAS41_25850</name>
</gene>
<evidence type="ECO:0000256" key="2">
    <source>
        <dbReference type="RuleBase" id="RU003707"/>
    </source>
</evidence>
<dbReference type="Pfam" id="PF00378">
    <property type="entry name" value="ECH_1"/>
    <property type="match status" value="1"/>
</dbReference>